<dbReference type="Proteomes" id="UP000050761">
    <property type="component" value="Unassembled WGS sequence"/>
</dbReference>
<dbReference type="AlphaFoldDB" id="A0A3P7WLY4"/>
<evidence type="ECO:0000313" key="2">
    <source>
        <dbReference type="Proteomes" id="UP000050761"/>
    </source>
</evidence>
<dbReference type="EMBL" id="UZAH01000133">
    <property type="protein sequence ID" value="VDO18588.1"/>
    <property type="molecule type" value="Genomic_DNA"/>
</dbReference>
<organism evidence="1">
    <name type="scientific">Heligmosomoides polygyrus</name>
    <name type="common">Parasitic roundworm</name>
    <dbReference type="NCBI Taxonomy" id="6339"/>
    <lineage>
        <taxon>Eukaryota</taxon>
        <taxon>Metazoa</taxon>
        <taxon>Ecdysozoa</taxon>
        <taxon>Nematoda</taxon>
        <taxon>Chromadorea</taxon>
        <taxon>Rhabditida</taxon>
        <taxon>Rhabditina</taxon>
        <taxon>Rhabditomorpha</taxon>
        <taxon>Strongyloidea</taxon>
        <taxon>Heligmosomidae</taxon>
        <taxon>Heligmosomoides</taxon>
    </lineage>
</organism>
<name>A0A3P7WLY4_HELPZ</name>
<keyword evidence="2" id="KW-1185">Reference proteome</keyword>
<sequence>MSTQAPDGWYYASKNGWCGPWSKDEMTQKLNQHIPTRLAVCYGDKYQGTLGDLIKVNGFVDPFVVPISIPNQLEHSPTSATQSEFAGLQESTLAEASSDWYALLGF</sequence>
<proteinExistence type="predicted"/>
<gene>
    <name evidence="1" type="ORF">HPBE_LOCUS206</name>
</gene>
<reference evidence="3" key="2">
    <citation type="submission" date="2019-09" db="UniProtKB">
        <authorList>
            <consortium name="WormBaseParasite"/>
        </authorList>
    </citation>
    <scope>IDENTIFICATION</scope>
</reference>
<reference evidence="1 2" key="1">
    <citation type="submission" date="2018-11" db="EMBL/GenBank/DDBJ databases">
        <authorList>
            <consortium name="Pathogen Informatics"/>
        </authorList>
    </citation>
    <scope>NUCLEOTIDE SEQUENCE [LARGE SCALE GENOMIC DNA]</scope>
</reference>
<accession>A0A3P7WLY4</accession>
<evidence type="ECO:0000313" key="3">
    <source>
        <dbReference type="WBParaSite" id="HPBE_0000020501-mRNA-1"/>
    </source>
</evidence>
<protein>
    <submittedName>
        <fullName evidence="3">Calpain catalytic domain-containing protein</fullName>
    </submittedName>
</protein>
<evidence type="ECO:0000313" key="1">
    <source>
        <dbReference type="EMBL" id="VDO18588.1"/>
    </source>
</evidence>
<dbReference type="WBParaSite" id="HPBE_0000020501-mRNA-1">
    <property type="protein sequence ID" value="HPBE_0000020501-mRNA-1"/>
    <property type="gene ID" value="HPBE_0000020501"/>
</dbReference>